<organism evidence="1 2">
    <name type="scientific">Caligus rogercresseyi</name>
    <name type="common">Sea louse</name>
    <dbReference type="NCBI Taxonomy" id="217165"/>
    <lineage>
        <taxon>Eukaryota</taxon>
        <taxon>Metazoa</taxon>
        <taxon>Ecdysozoa</taxon>
        <taxon>Arthropoda</taxon>
        <taxon>Crustacea</taxon>
        <taxon>Multicrustacea</taxon>
        <taxon>Hexanauplia</taxon>
        <taxon>Copepoda</taxon>
        <taxon>Siphonostomatoida</taxon>
        <taxon>Caligidae</taxon>
        <taxon>Caligus</taxon>
    </lineage>
</organism>
<name>A0A7T8K9W3_CALRO</name>
<feature type="non-terminal residue" evidence="1">
    <location>
        <position position="1"/>
    </location>
</feature>
<accession>A0A7T8K9W3</accession>
<dbReference type="AlphaFoldDB" id="A0A7T8K9W3"/>
<protein>
    <submittedName>
        <fullName evidence="1">Uncharacterized protein</fullName>
    </submittedName>
</protein>
<reference evidence="2" key="1">
    <citation type="submission" date="2021-01" db="EMBL/GenBank/DDBJ databases">
        <title>Caligus Genome Assembly.</title>
        <authorList>
            <person name="Gallardo-Escarate C."/>
        </authorList>
    </citation>
    <scope>NUCLEOTIDE SEQUENCE [LARGE SCALE GENOMIC DNA]</scope>
</reference>
<dbReference type="Proteomes" id="UP000595437">
    <property type="component" value="Chromosome 7"/>
</dbReference>
<dbReference type="EMBL" id="CP045896">
    <property type="protein sequence ID" value="QQP50035.1"/>
    <property type="molecule type" value="Genomic_DNA"/>
</dbReference>
<keyword evidence="2" id="KW-1185">Reference proteome</keyword>
<proteinExistence type="predicted"/>
<sequence length="52" mass="5858">SSYWTAPSQTCLLTAKHFEESKQAAQGLSEKWGVSKAFENTRTRKVKVILTN</sequence>
<evidence type="ECO:0000313" key="1">
    <source>
        <dbReference type="EMBL" id="QQP50035.1"/>
    </source>
</evidence>
<gene>
    <name evidence="1" type="ORF">FKW44_010898</name>
</gene>
<evidence type="ECO:0000313" key="2">
    <source>
        <dbReference type="Proteomes" id="UP000595437"/>
    </source>
</evidence>